<dbReference type="Pfam" id="PF00196">
    <property type="entry name" value="GerE"/>
    <property type="match status" value="1"/>
</dbReference>
<evidence type="ECO:0000256" key="5">
    <source>
        <dbReference type="PROSITE-ProRule" id="PRU00169"/>
    </source>
</evidence>
<keyword evidence="10" id="KW-1185">Reference proteome</keyword>
<feature type="region of interest" description="Disordered" evidence="6">
    <location>
        <begin position="148"/>
        <end position="170"/>
    </location>
</feature>
<dbReference type="SUPFAM" id="SSF52172">
    <property type="entry name" value="CheY-like"/>
    <property type="match status" value="1"/>
</dbReference>
<accession>A0ABW8ALX0</accession>
<evidence type="ECO:0000256" key="3">
    <source>
        <dbReference type="ARBA" id="ARBA00023125"/>
    </source>
</evidence>
<evidence type="ECO:0000256" key="1">
    <source>
        <dbReference type="ARBA" id="ARBA00022553"/>
    </source>
</evidence>
<evidence type="ECO:0000313" key="10">
    <source>
        <dbReference type="Proteomes" id="UP001612915"/>
    </source>
</evidence>
<dbReference type="PROSITE" id="PS50043">
    <property type="entry name" value="HTH_LUXR_2"/>
    <property type="match status" value="1"/>
</dbReference>
<keyword evidence="3" id="KW-0238">DNA-binding</keyword>
<dbReference type="SMART" id="SM00421">
    <property type="entry name" value="HTH_LUXR"/>
    <property type="match status" value="1"/>
</dbReference>
<dbReference type="SMART" id="SM00448">
    <property type="entry name" value="REC"/>
    <property type="match status" value="1"/>
</dbReference>
<evidence type="ECO:0000256" key="6">
    <source>
        <dbReference type="SAM" id="MobiDB-lite"/>
    </source>
</evidence>
<dbReference type="InterPro" id="IPR001789">
    <property type="entry name" value="Sig_transdc_resp-reg_receiver"/>
</dbReference>
<evidence type="ECO:0000259" key="7">
    <source>
        <dbReference type="PROSITE" id="PS50043"/>
    </source>
</evidence>
<sequence length="249" mass="26310">MSEPIRVGLVDDQQLVRAGFRMVIDSQPDLTVVAEAGDGDAAVSTFTQVPADVVLMDVRMPGTDGLTATKELARLADPPRIIVLTTFDLDEYVLRAIKAGASGFLLKDAPPEEMLSAIRTVHAGDAVIAPSSTRRLIEFVAGLPTGPLVVGGGPQNQQNQEQPDAAGPAPEVEAALASLTEREREVLLLMARGRTNGEIQAELVVAEATVKTHVGRVLAKLGVRDRVQAVVLAYEAGLVRPGYDGDSES</sequence>
<reference evidence="9 10" key="1">
    <citation type="submission" date="2024-10" db="EMBL/GenBank/DDBJ databases">
        <title>The Natural Products Discovery Center: Release of the First 8490 Sequenced Strains for Exploring Actinobacteria Biosynthetic Diversity.</title>
        <authorList>
            <person name="Kalkreuter E."/>
            <person name="Kautsar S.A."/>
            <person name="Yang D."/>
            <person name="Bader C.D."/>
            <person name="Teijaro C.N."/>
            <person name="Fluegel L."/>
            <person name="Davis C.M."/>
            <person name="Simpson J.R."/>
            <person name="Lauterbach L."/>
            <person name="Steele A.D."/>
            <person name="Gui C."/>
            <person name="Meng S."/>
            <person name="Li G."/>
            <person name="Viehrig K."/>
            <person name="Ye F."/>
            <person name="Su P."/>
            <person name="Kiefer A.F."/>
            <person name="Nichols A."/>
            <person name="Cepeda A.J."/>
            <person name="Yan W."/>
            <person name="Fan B."/>
            <person name="Jiang Y."/>
            <person name="Adhikari A."/>
            <person name="Zheng C.-J."/>
            <person name="Schuster L."/>
            <person name="Cowan T.M."/>
            <person name="Smanski M.J."/>
            <person name="Chevrette M.G."/>
            <person name="De Carvalho L.P.S."/>
            <person name="Shen B."/>
        </authorList>
    </citation>
    <scope>NUCLEOTIDE SEQUENCE [LARGE SCALE GENOMIC DNA]</scope>
    <source>
        <strain evidence="9 10">NPDC049639</strain>
    </source>
</reference>
<dbReference type="InterPro" id="IPR011006">
    <property type="entry name" value="CheY-like_superfamily"/>
</dbReference>
<dbReference type="RefSeq" id="WP_398276594.1">
    <property type="nucleotide sequence ID" value="NZ_JBITLV010000001.1"/>
</dbReference>
<comment type="caution">
    <text evidence="9">The sequence shown here is derived from an EMBL/GenBank/DDBJ whole genome shotgun (WGS) entry which is preliminary data.</text>
</comment>
<proteinExistence type="predicted"/>
<dbReference type="PANTHER" id="PTHR43214:SF24">
    <property type="entry name" value="TRANSCRIPTIONAL REGULATORY PROTEIN NARL-RELATED"/>
    <property type="match status" value="1"/>
</dbReference>
<dbReference type="EMBL" id="JBITLV010000001">
    <property type="protein sequence ID" value="MFI7586622.1"/>
    <property type="molecule type" value="Genomic_DNA"/>
</dbReference>
<evidence type="ECO:0000256" key="4">
    <source>
        <dbReference type="ARBA" id="ARBA00023163"/>
    </source>
</evidence>
<gene>
    <name evidence="9" type="ORF">ACIB24_06055</name>
</gene>
<keyword evidence="4" id="KW-0804">Transcription</keyword>
<keyword evidence="1 5" id="KW-0597">Phosphoprotein</keyword>
<evidence type="ECO:0000313" key="9">
    <source>
        <dbReference type="EMBL" id="MFI7586622.1"/>
    </source>
</evidence>
<dbReference type="CDD" id="cd06170">
    <property type="entry name" value="LuxR_C_like"/>
    <property type="match status" value="1"/>
</dbReference>
<dbReference type="PROSITE" id="PS50110">
    <property type="entry name" value="RESPONSE_REGULATORY"/>
    <property type="match status" value="1"/>
</dbReference>
<protein>
    <submittedName>
        <fullName evidence="9">Response regulator</fullName>
    </submittedName>
</protein>
<dbReference type="InterPro" id="IPR058245">
    <property type="entry name" value="NreC/VraR/RcsB-like_REC"/>
</dbReference>
<dbReference type="SUPFAM" id="SSF46894">
    <property type="entry name" value="C-terminal effector domain of the bipartite response regulators"/>
    <property type="match status" value="1"/>
</dbReference>
<dbReference type="InterPro" id="IPR039420">
    <property type="entry name" value="WalR-like"/>
</dbReference>
<keyword evidence="2" id="KW-0805">Transcription regulation</keyword>
<feature type="domain" description="Response regulatory" evidence="8">
    <location>
        <begin position="6"/>
        <end position="122"/>
    </location>
</feature>
<name>A0ABW8ALX0_9ACTN</name>
<dbReference type="PANTHER" id="PTHR43214">
    <property type="entry name" value="TWO-COMPONENT RESPONSE REGULATOR"/>
    <property type="match status" value="1"/>
</dbReference>
<dbReference type="Pfam" id="PF00072">
    <property type="entry name" value="Response_reg"/>
    <property type="match status" value="1"/>
</dbReference>
<dbReference type="CDD" id="cd17535">
    <property type="entry name" value="REC_NarL-like"/>
    <property type="match status" value="1"/>
</dbReference>
<organism evidence="9 10">
    <name type="scientific">Spongisporangium articulatum</name>
    <dbReference type="NCBI Taxonomy" id="3362603"/>
    <lineage>
        <taxon>Bacteria</taxon>
        <taxon>Bacillati</taxon>
        <taxon>Actinomycetota</taxon>
        <taxon>Actinomycetes</taxon>
        <taxon>Kineosporiales</taxon>
        <taxon>Kineosporiaceae</taxon>
        <taxon>Spongisporangium</taxon>
    </lineage>
</organism>
<evidence type="ECO:0000256" key="2">
    <source>
        <dbReference type="ARBA" id="ARBA00023015"/>
    </source>
</evidence>
<dbReference type="Proteomes" id="UP001612915">
    <property type="component" value="Unassembled WGS sequence"/>
</dbReference>
<feature type="domain" description="HTH luxR-type" evidence="7">
    <location>
        <begin position="172"/>
        <end position="237"/>
    </location>
</feature>
<dbReference type="Gene3D" id="3.40.50.2300">
    <property type="match status" value="1"/>
</dbReference>
<dbReference type="PRINTS" id="PR00038">
    <property type="entry name" value="HTHLUXR"/>
</dbReference>
<evidence type="ECO:0000259" key="8">
    <source>
        <dbReference type="PROSITE" id="PS50110"/>
    </source>
</evidence>
<dbReference type="InterPro" id="IPR000792">
    <property type="entry name" value="Tscrpt_reg_LuxR_C"/>
</dbReference>
<feature type="modified residue" description="4-aspartylphosphate" evidence="5">
    <location>
        <position position="57"/>
    </location>
</feature>
<dbReference type="InterPro" id="IPR016032">
    <property type="entry name" value="Sig_transdc_resp-reg_C-effctor"/>
</dbReference>